<evidence type="ECO:0000313" key="1">
    <source>
        <dbReference type="EMBL" id="MPC72909.1"/>
    </source>
</evidence>
<dbReference type="Proteomes" id="UP000324222">
    <property type="component" value="Unassembled WGS sequence"/>
</dbReference>
<dbReference type="AlphaFoldDB" id="A0A5B7HT11"/>
<sequence>MTPGGRNCFWVNLAEVPYNTNKQAVGRRRVPCLPTSRACYALSWPQETTTPPDSLLQAVLTATLLSVRPRRMARASRMNTSG</sequence>
<proteinExistence type="predicted"/>
<keyword evidence="2" id="KW-1185">Reference proteome</keyword>
<protein>
    <submittedName>
        <fullName evidence="1">Uncharacterized protein</fullName>
    </submittedName>
</protein>
<dbReference type="EMBL" id="VSRR010035657">
    <property type="protein sequence ID" value="MPC72909.1"/>
    <property type="molecule type" value="Genomic_DNA"/>
</dbReference>
<gene>
    <name evidence="1" type="ORF">E2C01_067222</name>
</gene>
<name>A0A5B7HT11_PORTR</name>
<organism evidence="1 2">
    <name type="scientific">Portunus trituberculatus</name>
    <name type="common">Swimming crab</name>
    <name type="synonym">Neptunus trituberculatus</name>
    <dbReference type="NCBI Taxonomy" id="210409"/>
    <lineage>
        <taxon>Eukaryota</taxon>
        <taxon>Metazoa</taxon>
        <taxon>Ecdysozoa</taxon>
        <taxon>Arthropoda</taxon>
        <taxon>Crustacea</taxon>
        <taxon>Multicrustacea</taxon>
        <taxon>Malacostraca</taxon>
        <taxon>Eumalacostraca</taxon>
        <taxon>Eucarida</taxon>
        <taxon>Decapoda</taxon>
        <taxon>Pleocyemata</taxon>
        <taxon>Brachyura</taxon>
        <taxon>Eubrachyura</taxon>
        <taxon>Portunoidea</taxon>
        <taxon>Portunidae</taxon>
        <taxon>Portuninae</taxon>
        <taxon>Portunus</taxon>
    </lineage>
</organism>
<comment type="caution">
    <text evidence="1">The sequence shown here is derived from an EMBL/GenBank/DDBJ whole genome shotgun (WGS) entry which is preliminary data.</text>
</comment>
<reference evidence="1 2" key="1">
    <citation type="submission" date="2019-05" db="EMBL/GenBank/DDBJ databases">
        <title>Another draft genome of Portunus trituberculatus and its Hox gene families provides insights of decapod evolution.</title>
        <authorList>
            <person name="Jeong J.-H."/>
            <person name="Song I."/>
            <person name="Kim S."/>
            <person name="Choi T."/>
            <person name="Kim D."/>
            <person name="Ryu S."/>
            <person name="Kim W."/>
        </authorList>
    </citation>
    <scope>NUCLEOTIDE SEQUENCE [LARGE SCALE GENOMIC DNA]</scope>
    <source>
        <tissue evidence="1">Muscle</tissue>
    </source>
</reference>
<evidence type="ECO:0000313" key="2">
    <source>
        <dbReference type="Proteomes" id="UP000324222"/>
    </source>
</evidence>
<accession>A0A5B7HT11</accession>